<proteinExistence type="inferred from homology"/>
<keyword evidence="5 9" id="KW-1133">Transmembrane helix</keyword>
<dbReference type="SUPFAM" id="SSF56176">
    <property type="entry name" value="FAD-binding/transporter-associated domain-like"/>
    <property type="match status" value="1"/>
</dbReference>
<keyword evidence="3 9" id="KW-0812">Transmembrane</keyword>
<comment type="caution">
    <text evidence="14">The sequence shown here is derived from an EMBL/GenBank/DDBJ whole genome shotgun (WGS) entry which is preliminary data.</text>
</comment>
<dbReference type="OrthoDB" id="9798188at2"/>
<dbReference type="GO" id="GO:0050660">
    <property type="term" value="F:flavin adenine dinucleotide binding"/>
    <property type="evidence" value="ECO:0007669"/>
    <property type="project" value="InterPro"/>
</dbReference>
<dbReference type="AlphaFoldDB" id="A0A1S2LJP0"/>
<dbReference type="InterPro" id="IPR044751">
    <property type="entry name" value="Ion_transp-like_CBS"/>
</dbReference>
<dbReference type="SUPFAM" id="SSF54631">
    <property type="entry name" value="CBS-domain pair"/>
    <property type="match status" value="1"/>
</dbReference>
<evidence type="ECO:0000259" key="13">
    <source>
        <dbReference type="PROSITE" id="PS51846"/>
    </source>
</evidence>
<dbReference type="RefSeq" id="WP_071313039.1">
    <property type="nucleotide sequence ID" value="NZ_MLQQ01000018.1"/>
</dbReference>
<keyword evidence="11" id="KW-0732">Signal</keyword>
<dbReference type="PANTHER" id="PTHR22777">
    <property type="entry name" value="HEMOLYSIN-RELATED"/>
    <property type="match status" value="1"/>
</dbReference>
<feature type="signal peptide" evidence="11">
    <location>
        <begin position="1"/>
        <end position="25"/>
    </location>
</feature>
<dbReference type="SMART" id="SM00116">
    <property type="entry name" value="CBS"/>
    <property type="match status" value="1"/>
</dbReference>
<evidence type="ECO:0000256" key="2">
    <source>
        <dbReference type="ARBA" id="ARBA00006337"/>
    </source>
</evidence>
<dbReference type="Gene3D" id="3.10.580.10">
    <property type="entry name" value="CBS-domain"/>
    <property type="match status" value="1"/>
</dbReference>
<sequence length="416" mass="46943">MEAFPYFFTVLLILLLFLSAFFSSAETAFSSANKIRLKNYVDEKRKGSKNALMITENFDKGLSTILVGNNVVNIGAATISAKLATDIFGAGTGMIINTVVMTTLVLIFGEILPKSYAKENAESFALKISGILSFLMKMLAPITTVFIALKNQISKMITSKEYVPLVTEEELKVMVNISEEEGVIDKKEKDLVHSALDFDEIVVGEILTPRIDMVAVEVHDDHEEILNMFLQERFSRVPVYEETTDNIIGILSEREFLSCLVQNKTFKVRDLLRKPMFVVESLKISSLLPELQKNKTHMAIVIDEFGGTEGLITMEDILEEIVGEIWDEHDEKVSIINQIDENTYQLSADFSLTDFCGLMNVPIPNSSYHSLGGWVVERIEKIPTVGEEFHYHHLTITVHKMDGKRIRQLVVKKHVR</sequence>
<keyword evidence="6 8" id="KW-0129">CBS domain</keyword>
<evidence type="ECO:0000256" key="10">
    <source>
        <dbReference type="SAM" id="Phobius"/>
    </source>
</evidence>
<dbReference type="SMART" id="SM01091">
    <property type="entry name" value="CorC_HlyC"/>
    <property type="match status" value="1"/>
</dbReference>
<dbReference type="InterPro" id="IPR000644">
    <property type="entry name" value="CBS_dom"/>
</dbReference>
<keyword evidence="7 9" id="KW-0472">Membrane</keyword>
<evidence type="ECO:0000259" key="12">
    <source>
        <dbReference type="PROSITE" id="PS51371"/>
    </source>
</evidence>
<dbReference type="EMBL" id="MLQQ01000018">
    <property type="protein sequence ID" value="OIJ12732.1"/>
    <property type="molecule type" value="Genomic_DNA"/>
</dbReference>
<evidence type="ECO:0000256" key="4">
    <source>
        <dbReference type="ARBA" id="ARBA00022737"/>
    </source>
</evidence>
<dbReference type="InterPro" id="IPR036318">
    <property type="entry name" value="FAD-bd_PCMH-like_sf"/>
</dbReference>
<dbReference type="Pfam" id="PF01595">
    <property type="entry name" value="CNNM"/>
    <property type="match status" value="1"/>
</dbReference>
<name>A0A1S2LJP0_9BACI</name>
<protein>
    <recommendedName>
        <fullName evidence="16">Hemolysin</fullName>
    </recommendedName>
</protein>
<dbReference type="Proteomes" id="UP000180098">
    <property type="component" value="Unassembled WGS sequence"/>
</dbReference>
<evidence type="ECO:0000256" key="6">
    <source>
        <dbReference type="ARBA" id="ARBA00023122"/>
    </source>
</evidence>
<dbReference type="GO" id="GO:0016020">
    <property type="term" value="C:membrane"/>
    <property type="evidence" value="ECO:0007669"/>
    <property type="project" value="UniProtKB-SubCell"/>
</dbReference>
<reference evidence="14 15" key="1">
    <citation type="submission" date="2016-10" db="EMBL/GenBank/DDBJ databases">
        <title>Draft genome sequences of four alkaliphilic bacteria belonging to the Anaerobacillus genus.</title>
        <authorList>
            <person name="Bassil N.M."/>
            <person name="Lloyd J.R."/>
        </authorList>
    </citation>
    <scope>NUCLEOTIDE SEQUENCE [LARGE SCALE GENOMIC DNA]</scope>
    <source>
        <strain evidence="14 15">DSM 15340</strain>
    </source>
</reference>
<comment type="similarity">
    <text evidence="2">Belongs to the UPF0053 family.</text>
</comment>
<comment type="subcellular location">
    <subcellularLocation>
        <location evidence="1">Membrane</location>
        <topology evidence="1">Multi-pass membrane protein</topology>
    </subcellularLocation>
</comment>
<dbReference type="FunFam" id="3.10.580.10:FF:000002">
    <property type="entry name" value="Magnesium/cobalt efflux protein CorC"/>
    <property type="match status" value="1"/>
</dbReference>
<dbReference type="PROSITE" id="PS51371">
    <property type="entry name" value="CBS"/>
    <property type="match status" value="2"/>
</dbReference>
<feature type="domain" description="CNNM transmembrane" evidence="13">
    <location>
        <begin position="1"/>
        <end position="188"/>
    </location>
</feature>
<evidence type="ECO:0000256" key="5">
    <source>
        <dbReference type="ARBA" id="ARBA00022989"/>
    </source>
</evidence>
<dbReference type="Gene3D" id="3.30.465.10">
    <property type="match status" value="1"/>
</dbReference>
<accession>A0A1S2LJP0</accession>
<dbReference type="InterPro" id="IPR005170">
    <property type="entry name" value="Transptr-assoc_dom"/>
</dbReference>
<keyword evidence="4" id="KW-0677">Repeat</keyword>
<dbReference type="Pfam" id="PF00571">
    <property type="entry name" value="CBS"/>
    <property type="match status" value="2"/>
</dbReference>
<evidence type="ECO:0000256" key="11">
    <source>
        <dbReference type="SAM" id="SignalP"/>
    </source>
</evidence>
<dbReference type="InterPro" id="IPR016169">
    <property type="entry name" value="FAD-bd_PCMH_sub2"/>
</dbReference>
<evidence type="ECO:0000256" key="3">
    <source>
        <dbReference type="ARBA" id="ARBA00022692"/>
    </source>
</evidence>
<evidence type="ECO:0000313" key="15">
    <source>
        <dbReference type="Proteomes" id="UP000180098"/>
    </source>
</evidence>
<evidence type="ECO:0000256" key="1">
    <source>
        <dbReference type="ARBA" id="ARBA00004141"/>
    </source>
</evidence>
<feature type="domain" description="CBS" evidence="12">
    <location>
        <begin position="271"/>
        <end position="331"/>
    </location>
</feature>
<dbReference type="Pfam" id="PF03471">
    <property type="entry name" value="CorC_HlyC"/>
    <property type="match status" value="1"/>
</dbReference>
<dbReference type="InterPro" id="IPR002550">
    <property type="entry name" value="CNNM"/>
</dbReference>
<dbReference type="CDD" id="cd04590">
    <property type="entry name" value="CBS_pair_CorC_HlyC_assoc"/>
    <property type="match status" value="1"/>
</dbReference>
<feature type="transmembrane region" description="Helical" evidence="10">
    <location>
        <begin position="87"/>
        <end position="112"/>
    </location>
</feature>
<organism evidence="14 15">
    <name type="scientific">Anaerobacillus arseniciselenatis</name>
    <dbReference type="NCBI Taxonomy" id="85682"/>
    <lineage>
        <taxon>Bacteria</taxon>
        <taxon>Bacillati</taxon>
        <taxon>Bacillota</taxon>
        <taxon>Bacilli</taxon>
        <taxon>Bacillales</taxon>
        <taxon>Bacillaceae</taxon>
        <taxon>Anaerobacillus</taxon>
    </lineage>
</organism>
<feature type="chain" id="PRO_5010215222" description="Hemolysin" evidence="11">
    <location>
        <begin position="26"/>
        <end position="416"/>
    </location>
</feature>
<feature type="domain" description="CBS" evidence="12">
    <location>
        <begin position="207"/>
        <end position="266"/>
    </location>
</feature>
<evidence type="ECO:0008006" key="16">
    <source>
        <dbReference type="Google" id="ProtNLM"/>
    </source>
</evidence>
<gene>
    <name evidence="14" type="ORF">BKP35_09115</name>
</gene>
<dbReference type="PANTHER" id="PTHR22777:SF17">
    <property type="entry name" value="UPF0053 PROTEIN SLL0260"/>
    <property type="match status" value="1"/>
</dbReference>
<evidence type="ECO:0000313" key="14">
    <source>
        <dbReference type="EMBL" id="OIJ12732.1"/>
    </source>
</evidence>
<evidence type="ECO:0000256" key="7">
    <source>
        <dbReference type="ARBA" id="ARBA00023136"/>
    </source>
</evidence>
<evidence type="ECO:0000256" key="9">
    <source>
        <dbReference type="PROSITE-ProRule" id="PRU01193"/>
    </source>
</evidence>
<feature type="transmembrane region" description="Helical" evidence="10">
    <location>
        <begin position="124"/>
        <end position="149"/>
    </location>
</feature>
<keyword evidence="15" id="KW-1185">Reference proteome</keyword>
<evidence type="ECO:0000256" key="8">
    <source>
        <dbReference type="PROSITE-ProRule" id="PRU00703"/>
    </source>
</evidence>
<dbReference type="InterPro" id="IPR046342">
    <property type="entry name" value="CBS_dom_sf"/>
</dbReference>
<dbReference type="PROSITE" id="PS51846">
    <property type="entry name" value="CNNM"/>
    <property type="match status" value="1"/>
</dbReference>